<protein>
    <submittedName>
        <fullName evidence="4">Glycerol-3-phosphate cytidylyltransferase</fullName>
        <ecNumber evidence="4">2.7.7.39</ecNumber>
    </submittedName>
</protein>
<dbReference type="SUPFAM" id="SSF52374">
    <property type="entry name" value="Nucleotidylyl transferase"/>
    <property type="match status" value="1"/>
</dbReference>
<sequence length="151" mass="17404">MKSRTVLTTGAFDILHLGHMLMLKDAKKLAGPRGKLVVVVASDKTVRRNKGRAPIFGARERKKMLQFLKPVDEVLIGYDPVSFEKILRKVRPDIVAFGYDQRKIRDQFLRFCRERKVKVRVVTLRKHNVNPVSSSDVVKRVLSLGKRVRRL</sequence>
<dbReference type="PANTHER" id="PTHR43793:SF1">
    <property type="entry name" value="FAD SYNTHASE"/>
    <property type="match status" value="1"/>
</dbReference>
<evidence type="ECO:0000313" key="4">
    <source>
        <dbReference type="EMBL" id="BAJ48647.1"/>
    </source>
</evidence>
<dbReference type="Proteomes" id="UP000008120">
    <property type="component" value="Chromosome"/>
</dbReference>
<organism evidence="4 7">
    <name type="scientific">Caldiarchaeum subterraneum</name>
    <dbReference type="NCBI Taxonomy" id="311458"/>
    <lineage>
        <taxon>Archaea</taxon>
        <taxon>Nitrososphaerota</taxon>
        <taxon>Candidatus Caldarchaeales</taxon>
        <taxon>Candidatus Caldarchaeaceae</taxon>
        <taxon>Candidatus Caldarchaeum</taxon>
    </lineage>
</organism>
<dbReference type="InterPro" id="IPR014729">
    <property type="entry name" value="Rossmann-like_a/b/a_fold"/>
</dbReference>
<gene>
    <name evidence="6" type="ORF">CSUB_C1501</name>
    <name evidence="4" type="ORF">HGMM_F12C01C21</name>
    <name evidence="5" type="ORF">HGMM_F21D07C48</name>
</gene>
<dbReference type="NCBIfam" id="TIGR00125">
    <property type="entry name" value="cyt_tran_rel"/>
    <property type="match status" value="1"/>
</dbReference>
<dbReference type="KEGG" id="csu:CSUB_C1501"/>
<dbReference type="EMBL" id="AP011870">
    <property type="protein sequence ID" value="BAJ48647.1"/>
    <property type="molecule type" value="Genomic_DNA"/>
</dbReference>
<dbReference type="BioCyc" id="CCAL311458:G131R-1523-MONOMER"/>
<reference evidence="4 7" key="2">
    <citation type="journal article" date="2011" name="Nucleic Acids Res.">
        <title>Insights into the evolution of Archaea and eukaryotic protein modifier systems revealed by the genome of a novel archaeal group.</title>
        <authorList>
            <person name="Nunoura T."/>
            <person name="Takaki Y."/>
            <person name="Kakuta J."/>
            <person name="Nishi S."/>
            <person name="Sugahara J."/>
            <person name="Kazama H."/>
            <person name="Chee G."/>
            <person name="Hattori M."/>
            <person name="Kanai A."/>
            <person name="Atomi H."/>
            <person name="Takai K."/>
            <person name="Takami H."/>
        </authorList>
    </citation>
    <scope>NUCLEOTIDE SEQUENCE [LARGE SCALE GENOMIC DNA]</scope>
</reference>
<dbReference type="InterPro" id="IPR050385">
    <property type="entry name" value="Archaeal_FAD_synthase"/>
</dbReference>
<accession>E6N8M8</accession>
<dbReference type="EMBL" id="AP011899">
    <property type="protein sequence ID" value="BAJ49697.1"/>
    <property type="molecule type" value="Genomic_DNA"/>
</dbReference>
<dbReference type="AlphaFoldDB" id="E6N8M8"/>
<dbReference type="STRING" id="311458.CSUB_C1501"/>
<keyword evidence="2 4" id="KW-0548">Nucleotidyltransferase</keyword>
<evidence type="ECO:0000313" key="7">
    <source>
        <dbReference type="Proteomes" id="UP000008120"/>
    </source>
</evidence>
<evidence type="ECO:0000313" key="5">
    <source>
        <dbReference type="EMBL" id="BAJ49697.1"/>
    </source>
</evidence>
<evidence type="ECO:0000259" key="3">
    <source>
        <dbReference type="Pfam" id="PF01467"/>
    </source>
</evidence>
<dbReference type="PANTHER" id="PTHR43793">
    <property type="entry name" value="FAD SYNTHASE"/>
    <property type="match status" value="1"/>
</dbReference>
<evidence type="ECO:0000313" key="6">
    <source>
        <dbReference type="EMBL" id="BAJ51352.1"/>
    </source>
</evidence>
<dbReference type="InterPro" id="IPR004821">
    <property type="entry name" value="Cyt_trans-like"/>
</dbReference>
<proteinExistence type="predicted"/>
<dbReference type="Gene3D" id="3.40.50.620">
    <property type="entry name" value="HUPs"/>
    <property type="match status" value="1"/>
</dbReference>
<feature type="domain" description="Cytidyltransferase-like" evidence="3">
    <location>
        <begin position="7"/>
        <end position="140"/>
    </location>
</feature>
<dbReference type="EMBL" id="BA000048">
    <property type="protein sequence ID" value="BAJ51352.1"/>
    <property type="molecule type" value="Genomic_DNA"/>
</dbReference>
<reference evidence="4 7" key="1">
    <citation type="journal article" date="2005" name="Environ. Microbiol.">
        <title>Genetic and functional properties of uncultivated thermophilic crenarchaeotes from a subsurface gold mine as revealed by analysis of genome fragments.</title>
        <authorList>
            <person name="Nunoura T."/>
            <person name="Hirayama H."/>
            <person name="Takami H."/>
            <person name="Oida H."/>
            <person name="Nishi S."/>
            <person name="Shimamura S."/>
            <person name="Suzuki Y."/>
            <person name="Inagaki F."/>
            <person name="Takai K."/>
            <person name="Nealson K.H."/>
            <person name="Horikoshi K."/>
        </authorList>
    </citation>
    <scope>NUCLEOTIDE SEQUENCE [LARGE SCALE GENOMIC DNA]</scope>
</reference>
<evidence type="ECO:0000256" key="1">
    <source>
        <dbReference type="ARBA" id="ARBA00022679"/>
    </source>
</evidence>
<dbReference type="EC" id="2.7.7.39" evidence="4"/>
<name>E6N8M8_CALS0</name>
<dbReference type="Pfam" id="PF01467">
    <property type="entry name" value="CTP_transf_like"/>
    <property type="match status" value="1"/>
</dbReference>
<keyword evidence="1 4" id="KW-0808">Transferase</keyword>
<evidence type="ECO:0000256" key="2">
    <source>
        <dbReference type="ARBA" id="ARBA00022695"/>
    </source>
</evidence>
<dbReference type="GO" id="GO:0047348">
    <property type="term" value="F:glycerol-3-phosphate cytidylyltransferase activity"/>
    <property type="evidence" value="ECO:0007669"/>
    <property type="project" value="UniProtKB-EC"/>
</dbReference>